<evidence type="ECO:0000313" key="2">
    <source>
        <dbReference type="Proteomes" id="UP000248395"/>
    </source>
</evidence>
<protein>
    <recommendedName>
        <fullName evidence="3">PD-(D/E)XK nuclease superfamily protein</fullName>
    </recommendedName>
</protein>
<sequence>MTFWPRKGNIEPDMLVDLYWEDERKLLLIEFKWRAPLSGDDQLHKQWQDYLSHDERERALHLFIAPDTAEGSKAIMRDDVWNGRLLLRSWFDVLNTLHHLNESKIPHLQRWSEEVIGCLERLGIRPFRGFKHLSAPEVTSQRAIVFWRGFEGFAHMAKPEIPPLNVSQQAFFTAAGGHCG</sequence>
<organism evidence="1 2">
    <name type="scientific">Aquitalea magnusonii</name>
    <dbReference type="NCBI Taxonomy" id="332411"/>
    <lineage>
        <taxon>Bacteria</taxon>
        <taxon>Pseudomonadati</taxon>
        <taxon>Pseudomonadota</taxon>
        <taxon>Betaproteobacteria</taxon>
        <taxon>Neisseriales</taxon>
        <taxon>Chromobacteriaceae</taxon>
        <taxon>Aquitalea</taxon>
    </lineage>
</organism>
<evidence type="ECO:0008006" key="3">
    <source>
        <dbReference type="Google" id="ProtNLM"/>
    </source>
</evidence>
<keyword evidence="2" id="KW-1185">Reference proteome</keyword>
<dbReference type="EMBL" id="QJKC01000016">
    <property type="protein sequence ID" value="PXX42972.1"/>
    <property type="molecule type" value="Genomic_DNA"/>
</dbReference>
<accession>A0A318J914</accession>
<dbReference type="AlphaFoldDB" id="A0A318J914"/>
<reference evidence="1 2" key="1">
    <citation type="submission" date="2018-05" db="EMBL/GenBank/DDBJ databases">
        <title>Genomic Encyclopedia of Type Strains, Phase IV (KMG-IV): sequencing the most valuable type-strain genomes for metagenomic binning, comparative biology and taxonomic classification.</title>
        <authorList>
            <person name="Goeker M."/>
        </authorList>
    </citation>
    <scope>NUCLEOTIDE SEQUENCE [LARGE SCALE GENOMIC DNA]</scope>
    <source>
        <strain evidence="1 2">DSM 25134</strain>
    </source>
</reference>
<name>A0A318J914_9NEIS</name>
<gene>
    <name evidence="1" type="ORF">DFR38_11682</name>
</gene>
<proteinExistence type="predicted"/>
<comment type="caution">
    <text evidence="1">The sequence shown here is derived from an EMBL/GenBank/DDBJ whole genome shotgun (WGS) entry which is preliminary data.</text>
</comment>
<evidence type="ECO:0000313" key="1">
    <source>
        <dbReference type="EMBL" id="PXX42972.1"/>
    </source>
</evidence>
<dbReference type="Proteomes" id="UP000248395">
    <property type="component" value="Unassembled WGS sequence"/>
</dbReference>